<dbReference type="EMBL" id="KN837300">
    <property type="protein sequence ID" value="KIJ28707.1"/>
    <property type="molecule type" value="Genomic_DNA"/>
</dbReference>
<dbReference type="AlphaFoldDB" id="A0A0C9UIE8"/>
<reference evidence="1 2" key="1">
    <citation type="submission" date="2014-06" db="EMBL/GenBank/DDBJ databases">
        <title>Evolutionary Origins and Diversification of the Mycorrhizal Mutualists.</title>
        <authorList>
            <consortium name="DOE Joint Genome Institute"/>
            <consortium name="Mycorrhizal Genomics Consortium"/>
            <person name="Kohler A."/>
            <person name="Kuo A."/>
            <person name="Nagy L.G."/>
            <person name="Floudas D."/>
            <person name="Copeland A."/>
            <person name="Barry K.W."/>
            <person name="Cichocki N."/>
            <person name="Veneault-Fourrey C."/>
            <person name="LaButti K."/>
            <person name="Lindquist E.A."/>
            <person name="Lipzen A."/>
            <person name="Lundell T."/>
            <person name="Morin E."/>
            <person name="Murat C."/>
            <person name="Riley R."/>
            <person name="Ohm R."/>
            <person name="Sun H."/>
            <person name="Tunlid A."/>
            <person name="Henrissat B."/>
            <person name="Grigoriev I.V."/>
            <person name="Hibbett D.S."/>
            <person name="Martin F."/>
        </authorList>
    </citation>
    <scope>NUCLEOTIDE SEQUENCE [LARGE SCALE GENOMIC DNA]</scope>
    <source>
        <strain evidence="1 2">SS14</strain>
    </source>
</reference>
<proteinExistence type="predicted"/>
<evidence type="ECO:0000313" key="2">
    <source>
        <dbReference type="Proteomes" id="UP000054279"/>
    </source>
</evidence>
<dbReference type="HOGENOM" id="CLU_521919_0_0_1"/>
<organism evidence="1 2">
    <name type="scientific">Sphaerobolus stellatus (strain SS14)</name>
    <dbReference type="NCBI Taxonomy" id="990650"/>
    <lineage>
        <taxon>Eukaryota</taxon>
        <taxon>Fungi</taxon>
        <taxon>Dikarya</taxon>
        <taxon>Basidiomycota</taxon>
        <taxon>Agaricomycotina</taxon>
        <taxon>Agaricomycetes</taxon>
        <taxon>Phallomycetidae</taxon>
        <taxon>Geastrales</taxon>
        <taxon>Sphaerobolaceae</taxon>
        <taxon>Sphaerobolus</taxon>
    </lineage>
</organism>
<accession>A0A0C9UIE8</accession>
<dbReference type="Proteomes" id="UP000054279">
    <property type="component" value="Unassembled WGS sequence"/>
</dbReference>
<gene>
    <name evidence="1" type="ORF">M422DRAFT_270010</name>
</gene>
<evidence type="ECO:0000313" key="1">
    <source>
        <dbReference type="EMBL" id="KIJ28707.1"/>
    </source>
</evidence>
<name>A0A0C9UIE8_SPHS4</name>
<sequence length="445" mass="51698">MISEPLAPEFLQTTIIQSQQYKHYIPHLPGQHNTESHFHYIEHMMVLTKLRLVSKDMKELVTPYLFIDLWFVHPVQIRRFLKYWGDESDICLLTKCLRVDLVSSSQDITSLKHWPSGFGTVPYRYPYMRYYESYPERMCAAKQKLHQLYLCLCNLFSNLICFDNGYSGIGEVRASPLPTNFLQDIVEKTGQRLQTLHLTLPPNDEGFYNLIPALSRLRELCFSFASRPNFGDARQPSDTNIHLPCLQWLSMTGSRTMLLSRILCKWQLPMLEHLILNLSDHSDVLLPVLEVHGQKLYYLGLFGSFIIPNNDTIQIKTLCPILAICEITANKQTVILEPPSCFQMLIIHGLEDGDLRKFSQYGRLPSTTKLARFQTQLKVLYDGHRSYPNFRYIRDIDWEIQIRSGHVELPIWRTLDDLRGVKKAKIQIVGQNYKPIVSLHALVKD</sequence>
<keyword evidence="2" id="KW-1185">Reference proteome</keyword>
<evidence type="ECO:0008006" key="3">
    <source>
        <dbReference type="Google" id="ProtNLM"/>
    </source>
</evidence>
<protein>
    <recommendedName>
        <fullName evidence="3">F-box domain-containing protein</fullName>
    </recommendedName>
</protein>